<evidence type="ECO:0000256" key="4">
    <source>
        <dbReference type="ARBA" id="ARBA00022737"/>
    </source>
</evidence>
<feature type="domain" description="RCK C-terminal" evidence="8">
    <location>
        <begin position="288"/>
        <end position="373"/>
    </location>
</feature>
<evidence type="ECO:0000313" key="10">
    <source>
        <dbReference type="Proteomes" id="UP000248795"/>
    </source>
</evidence>
<dbReference type="GO" id="GO:0005886">
    <property type="term" value="C:plasma membrane"/>
    <property type="evidence" value="ECO:0007669"/>
    <property type="project" value="TreeGrafter"/>
</dbReference>
<proteinExistence type="predicted"/>
<keyword evidence="10" id="KW-1185">Reference proteome</keyword>
<dbReference type="EMBL" id="QKVK01000002">
    <property type="protein sequence ID" value="PZF77957.1"/>
    <property type="molecule type" value="Genomic_DNA"/>
</dbReference>
<feature type="transmembrane region" description="Helical" evidence="7">
    <location>
        <begin position="568"/>
        <end position="598"/>
    </location>
</feature>
<dbReference type="InterPro" id="IPR051679">
    <property type="entry name" value="DASS-Related_Transporters"/>
</dbReference>
<accession>A0A2W2BQF7</accession>
<comment type="caution">
    <text evidence="9">The sequence shown here is derived from an EMBL/GenBank/DDBJ whole genome shotgun (WGS) entry which is preliminary data.</text>
</comment>
<dbReference type="AlphaFoldDB" id="A0A2W2BQF7"/>
<dbReference type="InterPro" id="IPR004680">
    <property type="entry name" value="Cit_transptr-like_dom"/>
</dbReference>
<evidence type="ECO:0000313" key="9">
    <source>
        <dbReference type="EMBL" id="PZF77957.1"/>
    </source>
</evidence>
<keyword evidence="6 7" id="KW-0472">Membrane</keyword>
<evidence type="ECO:0000256" key="7">
    <source>
        <dbReference type="SAM" id="Phobius"/>
    </source>
</evidence>
<gene>
    <name evidence="9" type="ORF">DK847_05890</name>
</gene>
<dbReference type="PANTHER" id="PTHR43652:SF2">
    <property type="entry name" value="BASIC AMINO ACID ANTIPORTER YFCC-RELATED"/>
    <property type="match status" value="1"/>
</dbReference>
<dbReference type="SUPFAM" id="SSF116726">
    <property type="entry name" value="TrkA C-terminal domain-like"/>
    <property type="match status" value="2"/>
</dbReference>
<dbReference type="CDD" id="cd01115">
    <property type="entry name" value="SLC13_permease"/>
    <property type="match status" value="1"/>
</dbReference>
<dbReference type="PROSITE" id="PS51202">
    <property type="entry name" value="RCK_C"/>
    <property type="match status" value="2"/>
</dbReference>
<keyword evidence="2" id="KW-0813">Transport</keyword>
<dbReference type="Pfam" id="PF02080">
    <property type="entry name" value="TrkA_C"/>
    <property type="match status" value="2"/>
</dbReference>
<feature type="domain" description="RCK C-terminal" evidence="8">
    <location>
        <begin position="379"/>
        <end position="463"/>
    </location>
</feature>
<evidence type="ECO:0000256" key="5">
    <source>
        <dbReference type="ARBA" id="ARBA00022989"/>
    </source>
</evidence>
<feature type="transmembrane region" description="Helical" evidence="7">
    <location>
        <begin position="501"/>
        <end position="518"/>
    </location>
</feature>
<feature type="transmembrane region" description="Helical" evidence="7">
    <location>
        <begin position="174"/>
        <end position="207"/>
    </location>
</feature>
<feature type="transmembrane region" description="Helical" evidence="7">
    <location>
        <begin position="85"/>
        <end position="103"/>
    </location>
</feature>
<dbReference type="InterPro" id="IPR006037">
    <property type="entry name" value="RCK_C"/>
</dbReference>
<keyword evidence="3 7" id="KW-0812">Transmembrane</keyword>
<keyword evidence="5 7" id="KW-1133">Transmembrane helix</keyword>
<dbReference type="Gene3D" id="3.30.70.1450">
    <property type="entry name" value="Regulator of K+ conductance, C-terminal domain"/>
    <property type="match status" value="2"/>
</dbReference>
<feature type="transmembrane region" description="Helical" evidence="7">
    <location>
        <begin position="648"/>
        <end position="668"/>
    </location>
</feature>
<dbReference type="Pfam" id="PF03600">
    <property type="entry name" value="CitMHS"/>
    <property type="match status" value="1"/>
</dbReference>
<feature type="transmembrane region" description="Helical" evidence="7">
    <location>
        <begin position="219"/>
        <end position="243"/>
    </location>
</feature>
<evidence type="ECO:0000256" key="1">
    <source>
        <dbReference type="ARBA" id="ARBA00004141"/>
    </source>
</evidence>
<feature type="transmembrane region" description="Helical" evidence="7">
    <location>
        <begin position="610"/>
        <end position="628"/>
    </location>
</feature>
<evidence type="ECO:0000256" key="3">
    <source>
        <dbReference type="ARBA" id="ARBA00022692"/>
    </source>
</evidence>
<keyword evidence="4" id="KW-0677">Repeat</keyword>
<feature type="transmembrane region" description="Helical" evidence="7">
    <location>
        <begin position="133"/>
        <end position="154"/>
    </location>
</feature>
<evidence type="ECO:0000256" key="6">
    <source>
        <dbReference type="ARBA" id="ARBA00023136"/>
    </source>
</evidence>
<dbReference type="InterPro" id="IPR036721">
    <property type="entry name" value="RCK_C_sf"/>
</dbReference>
<dbReference type="PANTHER" id="PTHR43652">
    <property type="entry name" value="BASIC AMINO ACID ANTIPORTER YFCC-RELATED"/>
    <property type="match status" value="1"/>
</dbReference>
<comment type="subcellular location">
    <subcellularLocation>
        <location evidence="1">Membrane</location>
        <topology evidence="1">Multi-pass membrane protein</topology>
    </subcellularLocation>
</comment>
<name>A0A2W2BQF7_9HYPH</name>
<sequence length="671" mass="71899">MARTSSMKPGAGRRCALRPRLRARFGATAMPVPPVVMRGFPALTEAPVNSSAGTLRPCAPFCGPACPHRMKREGHAAGRSSHMTAQIMICLAILLAAVVMFSWDRVPADVVALGVMLAILGTGLLTPEQAFAGFGSSTVMMILGFFIMTAALSHTGIVDTVGRWILAHAGNRPFVLLAVIMISVSTLSAFISNTAATAFFVPVVLGIAAHNKQSPSRLLLPLAFASILTSSVTLISTSTNIVISELMVRAGEPPMGMFELSPVGLPIAVAGIAYMLTIGLRLMPDRGRDAASLDEVGNRDYTADLVVTADSPLIGIALASSPVGRESGFRVVRLLREEKPVTDKDEAHLAAGDVIVVEGRRRDLLRVKDTPGLDLKADLHLAGSADEETEIVEGVLMPDSPLIGHTLKSAEFHERYGLKVLGLNRAGFRMPRRLSRIRMRLGDVLLLQGRPEDVRELERGNLFNIFGGVDTERLRTSHAALAVLIFALALAAITFDLVSMPVAALGGAFLMLLTRCISPEDAYRRVEWKVLILIGALLSLGAAMDATGTGRYLADRLIALVGGESPLLLLSCFFVLTVALTQPMSNQAAAIVVVPIAFETARQLGYNPRSFAMMIAIAASCSYLTPLEPSSLMVFGPGRYRFMDFVRVGFPLTFIIFAIALALVPLLWPLR</sequence>
<evidence type="ECO:0000259" key="8">
    <source>
        <dbReference type="PROSITE" id="PS51202"/>
    </source>
</evidence>
<evidence type="ECO:0000256" key="2">
    <source>
        <dbReference type="ARBA" id="ARBA00022448"/>
    </source>
</evidence>
<feature type="transmembrane region" description="Helical" evidence="7">
    <location>
        <begin position="109"/>
        <end position="126"/>
    </location>
</feature>
<dbReference type="GO" id="GO:0008324">
    <property type="term" value="F:monoatomic cation transmembrane transporter activity"/>
    <property type="evidence" value="ECO:0007669"/>
    <property type="project" value="InterPro"/>
</dbReference>
<protein>
    <submittedName>
        <fullName evidence="9">SLC13 family permease</fullName>
    </submittedName>
</protein>
<organism evidence="9 10">
    <name type="scientific">Aestuariivirga litoralis</name>
    <dbReference type="NCBI Taxonomy" id="2650924"/>
    <lineage>
        <taxon>Bacteria</taxon>
        <taxon>Pseudomonadati</taxon>
        <taxon>Pseudomonadota</taxon>
        <taxon>Alphaproteobacteria</taxon>
        <taxon>Hyphomicrobiales</taxon>
        <taxon>Aestuariivirgaceae</taxon>
        <taxon>Aestuariivirga</taxon>
    </lineage>
</organism>
<feature type="transmembrane region" description="Helical" evidence="7">
    <location>
        <begin position="263"/>
        <end position="283"/>
    </location>
</feature>
<dbReference type="GO" id="GO:0006813">
    <property type="term" value="P:potassium ion transport"/>
    <property type="evidence" value="ECO:0007669"/>
    <property type="project" value="InterPro"/>
</dbReference>
<dbReference type="Proteomes" id="UP000248795">
    <property type="component" value="Unassembled WGS sequence"/>
</dbReference>
<feature type="transmembrane region" description="Helical" evidence="7">
    <location>
        <begin position="530"/>
        <end position="548"/>
    </location>
</feature>
<reference evidence="10" key="1">
    <citation type="submission" date="2018-06" db="EMBL/GenBank/DDBJ databases">
        <title>Aestuariibacter litoralis strain KCTC 52945T.</title>
        <authorList>
            <person name="Li X."/>
            <person name="Salam N."/>
            <person name="Li J.-L."/>
            <person name="Chen Y.-M."/>
            <person name="Yang Z.-W."/>
            <person name="Zhang L.-Y."/>
            <person name="Han M.-X."/>
            <person name="Xiao M."/>
            <person name="Li W.-J."/>
        </authorList>
    </citation>
    <scope>NUCLEOTIDE SEQUENCE [LARGE SCALE GENOMIC DNA]</scope>
    <source>
        <strain evidence="10">KCTC 52945</strain>
    </source>
</reference>